<keyword evidence="1" id="KW-1133">Transmembrane helix</keyword>
<organism evidence="2 3">
    <name type="scientific">Saccharopolyspora thermophila</name>
    <dbReference type="NCBI Taxonomy" id="89367"/>
    <lineage>
        <taxon>Bacteria</taxon>
        <taxon>Bacillati</taxon>
        <taxon>Actinomycetota</taxon>
        <taxon>Actinomycetes</taxon>
        <taxon>Pseudonocardiales</taxon>
        <taxon>Pseudonocardiaceae</taxon>
        <taxon>Saccharopolyspora</taxon>
    </lineage>
</organism>
<dbReference type="AlphaFoldDB" id="A0A917N6R9"/>
<name>A0A917N6R9_9PSEU</name>
<protein>
    <submittedName>
        <fullName evidence="2">Uncharacterized protein</fullName>
    </submittedName>
</protein>
<feature type="transmembrane region" description="Helical" evidence="1">
    <location>
        <begin position="12"/>
        <end position="31"/>
    </location>
</feature>
<accession>A0A917N6R9</accession>
<dbReference type="Proteomes" id="UP000597989">
    <property type="component" value="Unassembled WGS sequence"/>
</dbReference>
<proteinExistence type="predicted"/>
<reference evidence="2 3" key="1">
    <citation type="journal article" date="2014" name="Int. J. Syst. Evol. Microbiol.">
        <title>Complete genome sequence of Corynebacterium casei LMG S-19264T (=DSM 44701T), isolated from a smear-ripened cheese.</title>
        <authorList>
            <consortium name="US DOE Joint Genome Institute (JGI-PGF)"/>
            <person name="Walter F."/>
            <person name="Albersmeier A."/>
            <person name="Kalinowski J."/>
            <person name="Ruckert C."/>
        </authorList>
    </citation>
    <scope>NUCLEOTIDE SEQUENCE [LARGE SCALE GENOMIC DNA]</scope>
    <source>
        <strain evidence="2 3">CGMCC 4.7206</strain>
    </source>
</reference>
<keyword evidence="1" id="KW-0472">Membrane</keyword>
<feature type="transmembrane region" description="Helical" evidence="1">
    <location>
        <begin position="37"/>
        <end position="55"/>
    </location>
</feature>
<dbReference type="EMBL" id="BMMT01000001">
    <property type="protein sequence ID" value="GGI71703.1"/>
    <property type="molecule type" value="Genomic_DNA"/>
</dbReference>
<gene>
    <name evidence="2" type="ORF">GCM10011581_05880</name>
</gene>
<sequence length="76" mass="7950">MKTALGWAGSRLVELLVLVVLPMLLLVLLVVGRFAVVTVLPVLLLVGVGAVLRLVMVGVDRLAELAPAPRLGVSGR</sequence>
<keyword evidence="1" id="KW-0812">Transmembrane</keyword>
<comment type="caution">
    <text evidence="2">The sequence shown here is derived from an EMBL/GenBank/DDBJ whole genome shotgun (WGS) entry which is preliminary data.</text>
</comment>
<evidence type="ECO:0000313" key="2">
    <source>
        <dbReference type="EMBL" id="GGI71703.1"/>
    </source>
</evidence>
<dbReference type="RefSeq" id="WP_188985032.1">
    <property type="nucleotide sequence ID" value="NZ_BMMT01000001.1"/>
</dbReference>
<evidence type="ECO:0000256" key="1">
    <source>
        <dbReference type="SAM" id="Phobius"/>
    </source>
</evidence>
<evidence type="ECO:0000313" key="3">
    <source>
        <dbReference type="Proteomes" id="UP000597989"/>
    </source>
</evidence>